<feature type="domain" description="Protein kinase" evidence="11">
    <location>
        <begin position="101"/>
        <end position="455"/>
    </location>
</feature>
<keyword evidence="2" id="KW-0723">Serine/threonine-protein kinase</keyword>
<dbReference type="GO" id="GO:0050684">
    <property type="term" value="P:regulation of mRNA processing"/>
    <property type="evidence" value="ECO:0007669"/>
    <property type="project" value="TreeGrafter"/>
</dbReference>
<keyword evidence="5" id="KW-0418">Kinase</keyword>
<evidence type="ECO:0000256" key="3">
    <source>
        <dbReference type="ARBA" id="ARBA00022679"/>
    </source>
</evidence>
<dbReference type="EMBL" id="RYZI01000287">
    <property type="protein sequence ID" value="RWA07034.1"/>
    <property type="molecule type" value="Genomic_DNA"/>
</dbReference>
<dbReference type="GO" id="GO:0004674">
    <property type="term" value="F:protein serine/threonine kinase activity"/>
    <property type="evidence" value="ECO:0007669"/>
    <property type="project" value="UniProtKB-KW"/>
</dbReference>
<dbReference type="PROSITE" id="PS50011">
    <property type="entry name" value="PROTEIN_KINASE_DOM"/>
    <property type="match status" value="1"/>
</dbReference>
<dbReference type="InterPro" id="IPR017441">
    <property type="entry name" value="Protein_kinase_ATP_BS"/>
</dbReference>
<feature type="compositionally biased region" description="Polar residues" evidence="10">
    <location>
        <begin position="49"/>
        <end position="65"/>
    </location>
</feature>
<dbReference type="GO" id="GO:0005737">
    <property type="term" value="C:cytoplasm"/>
    <property type="evidence" value="ECO:0007669"/>
    <property type="project" value="TreeGrafter"/>
</dbReference>
<evidence type="ECO:0000256" key="4">
    <source>
        <dbReference type="ARBA" id="ARBA00022741"/>
    </source>
</evidence>
<dbReference type="AlphaFoldDB" id="A0A439CXT6"/>
<dbReference type="PANTHER" id="PTHR47634">
    <property type="entry name" value="PROTEIN KINASE DOMAIN-CONTAINING PROTEIN-RELATED"/>
    <property type="match status" value="1"/>
</dbReference>
<comment type="catalytic activity">
    <reaction evidence="7">
        <text>L-threonyl-[protein] + ATP = O-phospho-L-threonyl-[protein] + ADP + H(+)</text>
        <dbReference type="Rhea" id="RHEA:46608"/>
        <dbReference type="Rhea" id="RHEA-COMP:11060"/>
        <dbReference type="Rhea" id="RHEA-COMP:11605"/>
        <dbReference type="ChEBI" id="CHEBI:15378"/>
        <dbReference type="ChEBI" id="CHEBI:30013"/>
        <dbReference type="ChEBI" id="CHEBI:30616"/>
        <dbReference type="ChEBI" id="CHEBI:61977"/>
        <dbReference type="ChEBI" id="CHEBI:456216"/>
        <dbReference type="EC" id="2.7.11.1"/>
    </reaction>
</comment>
<gene>
    <name evidence="12" type="ORF">EKO27_g8057</name>
</gene>
<dbReference type="EC" id="2.7.11.1" evidence="1"/>
<dbReference type="InterPro" id="IPR000719">
    <property type="entry name" value="Prot_kinase_dom"/>
</dbReference>
<dbReference type="InterPro" id="IPR011009">
    <property type="entry name" value="Kinase-like_dom_sf"/>
</dbReference>
<feature type="binding site" evidence="9">
    <location>
        <position position="136"/>
    </location>
    <ligand>
        <name>ATP</name>
        <dbReference type="ChEBI" id="CHEBI:30616"/>
    </ligand>
</feature>
<evidence type="ECO:0000256" key="8">
    <source>
        <dbReference type="ARBA" id="ARBA00048679"/>
    </source>
</evidence>
<dbReference type="GO" id="GO:0005524">
    <property type="term" value="F:ATP binding"/>
    <property type="evidence" value="ECO:0007669"/>
    <property type="project" value="UniProtKB-UniRule"/>
</dbReference>
<dbReference type="GO" id="GO:0000245">
    <property type="term" value="P:spliceosomal complex assembly"/>
    <property type="evidence" value="ECO:0007669"/>
    <property type="project" value="TreeGrafter"/>
</dbReference>
<comment type="caution">
    <text evidence="12">The sequence shown here is derived from an EMBL/GenBank/DDBJ whole genome shotgun (WGS) entry which is preliminary data.</text>
</comment>
<keyword evidence="3" id="KW-0808">Transferase</keyword>
<accession>A0A439CXT6</accession>
<evidence type="ECO:0000256" key="9">
    <source>
        <dbReference type="PROSITE-ProRule" id="PRU10141"/>
    </source>
</evidence>
<sequence>MLRFRSLLFSVPSSIPQIVAGRIPSHPPPARLTCSPRVNNIPFRSTLGRQGRQSFASRASQTSQAPELVPSDVPVDEEIVPGYKPEHFYPANPGDVLDNRYKLKAKIGWGSSSTVWLAHDISRKNRMGPNRYVAIKICTCNVSDDEAHELDMTIHVSSVDSQHRGRVIVGTAVESFSLDLLQGSRHLALVFEPMRDPLWLFGLKLTCFLLDLKLDNIMVTFEDPSVIEAFIQGQSTHPMARKRVGARTVYRCHNDFGDIHDSKGLGKMYPKITDLGLAQRGDGPGPLVHPIQPDDCHAPEVLLGVGWSYSADIWNFGIMVWELLTGQKLFEQDDPNSYSAVKHLADMIAILGPVPPVLIQREKAMREWRWRPQVLNPNGQLCGSAAEFYGGPFFTDDGTFIGNHLVPHTRIWENEVPRCIPREEADCFFNFMRRMLCWLPENRATARELKSDPWLGDTTGA</sequence>
<dbReference type="GO" id="GO:0005634">
    <property type="term" value="C:nucleus"/>
    <property type="evidence" value="ECO:0007669"/>
    <property type="project" value="TreeGrafter"/>
</dbReference>
<organism evidence="12 13">
    <name type="scientific">Xylaria grammica</name>
    <dbReference type="NCBI Taxonomy" id="363999"/>
    <lineage>
        <taxon>Eukaryota</taxon>
        <taxon>Fungi</taxon>
        <taxon>Dikarya</taxon>
        <taxon>Ascomycota</taxon>
        <taxon>Pezizomycotina</taxon>
        <taxon>Sordariomycetes</taxon>
        <taxon>Xylariomycetidae</taxon>
        <taxon>Xylariales</taxon>
        <taxon>Xylariaceae</taxon>
        <taxon>Xylaria</taxon>
    </lineage>
</organism>
<evidence type="ECO:0000256" key="2">
    <source>
        <dbReference type="ARBA" id="ARBA00022527"/>
    </source>
</evidence>
<evidence type="ECO:0000256" key="1">
    <source>
        <dbReference type="ARBA" id="ARBA00012513"/>
    </source>
</evidence>
<reference evidence="12 13" key="1">
    <citation type="submission" date="2018-12" db="EMBL/GenBank/DDBJ databases">
        <title>Draft genome sequence of Xylaria grammica IHI A82.</title>
        <authorList>
            <person name="Buettner E."/>
            <person name="Kellner H."/>
        </authorList>
    </citation>
    <scope>NUCLEOTIDE SEQUENCE [LARGE SCALE GENOMIC DNA]</scope>
    <source>
        <strain evidence="12 13">IHI A82</strain>
    </source>
</reference>
<evidence type="ECO:0000256" key="5">
    <source>
        <dbReference type="ARBA" id="ARBA00022777"/>
    </source>
</evidence>
<dbReference type="PANTHER" id="PTHR47634:SF9">
    <property type="entry name" value="PROTEIN KINASE DOMAIN-CONTAINING PROTEIN-RELATED"/>
    <property type="match status" value="1"/>
</dbReference>
<evidence type="ECO:0000256" key="10">
    <source>
        <dbReference type="SAM" id="MobiDB-lite"/>
    </source>
</evidence>
<evidence type="ECO:0000313" key="13">
    <source>
        <dbReference type="Proteomes" id="UP000286045"/>
    </source>
</evidence>
<dbReference type="Proteomes" id="UP000286045">
    <property type="component" value="Unassembled WGS sequence"/>
</dbReference>
<protein>
    <recommendedName>
        <fullName evidence="1">non-specific serine/threonine protein kinase</fullName>
        <ecNumber evidence="1">2.7.11.1</ecNumber>
    </recommendedName>
</protein>
<dbReference type="SUPFAM" id="SSF56112">
    <property type="entry name" value="Protein kinase-like (PK-like)"/>
    <property type="match status" value="1"/>
</dbReference>
<feature type="region of interest" description="Disordered" evidence="10">
    <location>
        <begin position="49"/>
        <end position="70"/>
    </location>
</feature>
<evidence type="ECO:0000313" key="12">
    <source>
        <dbReference type="EMBL" id="RWA07034.1"/>
    </source>
</evidence>
<dbReference type="STRING" id="363999.A0A439CXT6"/>
<dbReference type="SMART" id="SM00220">
    <property type="entry name" value="S_TKc"/>
    <property type="match status" value="1"/>
</dbReference>
<name>A0A439CXT6_9PEZI</name>
<proteinExistence type="predicted"/>
<dbReference type="Pfam" id="PF00069">
    <property type="entry name" value="Pkinase"/>
    <property type="match status" value="1"/>
</dbReference>
<dbReference type="Gene3D" id="3.30.200.20">
    <property type="entry name" value="Phosphorylase Kinase, domain 1"/>
    <property type="match status" value="1"/>
</dbReference>
<dbReference type="Gene3D" id="1.10.510.10">
    <property type="entry name" value="Transferase(Phosphotransferase) domain 1"/>
    <property type="match status" value="1"/>
</dbReference>
<evidence type="ECO:0000256" key="7">
    <source>
        <dbReference type="ARBA" id="ARBA00047899"/>
    </source>
</evidence>
<evidence type="ECO:0000259" key="11">
    <source>
        <dbReference type="PROSITE" id="PS50011"/>
    </source>
</evidence>
<comment type="catalytic activity">
    <reaction evidence="8">
        <text>L-seryl-[protein] + ATP = O-phospho-L-seryl-[protein] + ADP + H(+)</text>
        <dbReference type="Rhea" id="RHEA:17989"/>
        <dbReference type="Rhea" id="RHEA-COMP:9863"/>
        <dbReference type="Rhea" id="RHEA-COMP:11604"/>
        <dbReference type="ChEBI" id="CHEBI:15378"/>
        <dbReference type="ChEBI" id="CHEBI:29999"/>
        <dbReference type="ChEBI" id="CHEBI:30616"/>
        <dbReference type="ChEBI" id="CHEBI:83421"/>
        <dbReference type="ChEBI" id="CHEBI:456216"/>
        <dbReference type="EC" id="2.7.11.1"/>
    </reaction>
</comment>
<evidence type="ECO:0000256" key="6">
    <source>
        <dbReference type="ARBA" id="ARBA00022840"/>
    </source>
</evidence>
<keyword evidence="13" id="KW-1185">Reference proteome</keyword>
<keyword evidence="6 9" id="KW-0067">ATP-binding</keyword>
<dbReference type="InterPro" id="IPR051334">
    <property type="entry name" value="SRPK"/>
</dbReference>
<keyword evidence="4 9" id="KW-0547">Nucleotide-binding</keyword>
<dbReference type="PROSITE" id="PS00107">
    <property type="entry name" value="PROTEIN_KINASE_ATP"/>
    <property type="match status" value="1"/>
</dbReference>